<comment type="similarity">
    <text evidence="1">Belongs to the Gfa family.</text>
</comment>
<feature type="domain" description="CENP-V/GFA" evidence="5">
    <location>
        <begin position="4"/>
        <end position="111"/>
    </location>
</feature>
<protein>
    <submittedName>
        <fullName evidence="6">GFA family protein</fullName>
    </submittedName>
</protein>
<sequence length="147" mass="16146">MTCMTGGCQCGRVRYTAEIDSDDAYLCHCRMCRCATGGASIAFVNVPVGQVRWEHAPDWYQSSPIARRPFCSSCGTPLGFVFLEGATNIDLTLGSFDDPTRFVPTHHFAVESMLPAWADTSHLPGTRSEDNPNTTDRWIQAVGKLPD</sequence>
<evidence type="ECO:0000256" key="2">
    <source>
        <dbReference type="ARBA" id="ARBA00022723"/>
    </source>
</evidence>
<reference evidence="6" key="1">
    <citation type="submission" date="2023-07" db="EMBL/GenBank/DDBJ databases">
        <authorList>
            <person name="Kim M."/>
        </authorList>
    </citation>
    <scope>NUCLEOTIDE SEQUENCE</scope>
    <source>
        <strain evidence="6">BIUV-7</strain>
    </source>
</reference>
<dbReference type="InterPro" id="IPR011057">
    <property type="entry name" value="Mss4-like_sf"/>
</dbReference>
<keyword evidence="4" id="KW-0456">Lyase</keyword>
<evidence type="ECO:0000256" key="1">
    <source>
        <dbReference type="ARBA" id="ARBA00005495"/>
    </source>
</evidence>
<keyword evidence="3" id="KW-0862">Zinc</keyword>
<keyword evidence="7" id="KW-1185">Reference proteome</keyword>
<evidence type="ECO:0000256" key="3">
    <source>
        <dbReference type="ARBA" id="ARBA00022833"/>
    </source>
</evidence>
<evidence type="ECO:0000313" key="6">
    <source>
        <dbReference type="EMBL" id="MDO6413370.1"/>
    </source>
</evidence>
<dbReference type="Proteomes" id="UP001169764">
    <property type="component" value="Unassembled WGS sequence"/>
</dbReference>
<dbReference type="SUPFAM" id="SSF51316">
    <property type="entry name" value="Mss4-like"/>
    <property type="match status" value="1"/>
</dbReference>
<organism evidence="6 7">
    <name type="scientific">Sphingomonas natans</name>
    <dbReference type="NCBI Taxonomy" id="3063330"/>
    <lineage>
        <taxon>Bacteria</taxon>
        <taxon>Pseudomonadati</taxon>
        <taxon>Pseudomonadota</taxon>
        <taxon>Alphaproteobacteria</taxon>
        <taxon>Sphingomonadales</taxon>
        <taxon>Sphingomonadaceae</taxon>
        <taxon>Sphingomonas</taxon>
    </lineage>
</organism>
<evidence type="ECO:0000259" key="5">
    <source>
        <dbReference type="PROSITE" id="PS51891"/>
    </source>
</evidence>
<comment type="caution">
    <text evidence="6">The sequence shown here is derived from an EMBL/GenBank/DDBJ whole genome shotgun (WGS) entry which is preliminary data.</text>
</comment>
<keyword evidence="2" id="KW-0479">Metal-binding</keyword>
<dbReference type="Pfam" id="PF04828">
    <property type="entry name" value="GFA"/>
    <property type="match status" value="1"/>
</dbReference>
<dbReference type="PROSITE" id="PS51891">
    <property type="entry name" value="CENP_V_GFA"/>
    <property type="match status" value="1"/>
</dbReference>
<evidence type="ECO:0000256" key="4">
    <source>
        <dbReference type="ARBA" id="ARBA00023239"/>
    </source>
</evidence>
<accession>A0ABT8Y6R5</accession>
<name>A0ABT8Y6R5_9SPHN</name>
<dbReference type="Gene3D" id="3.90.1590.10">
    <property type="entry name" value="glutathione-dependent formaldehyde- activating enzyme (gfa)"/>
    <property type="match status" value="1"/>
</dbReference>
<dbReference type="EMBL" id="JAUOTP010000001">
    <property type="protein sequence ID" value="MDO6413370.1"/>
    <property type="molecule type" value="Genomic_DNA"/>
</dbReference>
<proteinExistence type="inferred from homology"/>
<evidence type="ECO:0000313" key="7">
    <source>
        <dbReference type="Proteomes" id="UP001169764"/>
    </source>
</evidence>
<dbReference type="PANTHER" id="PTHR33337">
    <property type="entry name" value="GFA DOMAIN-CONTAINING PROTEIN"/>
    <property type="match status" value="1"/>
</dbReference>
<dbReference type="PANTHER" id="PTHR33337:SF40">
    <property type="entry name" value="CENP-V_GFA DOMAIN-CONTAINING PROTEIN-RELATED"/>
    <property type="match status" value="1"/>
</dbReference>
<dbReference type="InterPro" id="IPR006913">
    <property type="entry name" value="CENP-V/GFA"/>
</dbReference>
<gene>
    <name evidence="6" type="ORF">Q4F19_03150</name>
</gene>